<organism evidence="2 3">
    <name type="scientific">Thermoanaerobaculum aquaticum</name>
    <dbReference type="NCBI Taxonomy" id="1312852"/>
    <lineage>
        <taxon>Bacteria</taxon>
        <taxon>Pseudomonadati</taxon>
        <taxon>Acidobacteriota</taxon>
        <taxon>Thermoanaerobaculia</taxon>
        <taxon>Thermoanaerobaculales</taxon>
        <taxon>Thermoanaerobaculaceae</taxon>
        <taxon>Thermoanaerobaculum</taxon>
    </lineage>
</organism>
<dbReference type="CDD" id="cd00009">
    <property type="entry name" value="AAA"/>
    <property type="match status" value="1"/>
</dbReference>
<evidence type="ECO:0000313" key="2">
    <source>
        <dbReference type="EMBL" id="KDA53501.1"/>
    </source>
</evidence>
<evidence type="ECO:0000313" key="3">
    <source>
        <dbReference type="Proteomes" id="UP000027284"/>
    </source>
</evidence>
<dbReference type="PANTHER" id="PTHR30050:SF4">
    <property type="entry name" value="ATP-BINDING PROTEIN RV3427C IN INSERTION SEQUENCE-RELATED"/>
    <property type="match status" value="1"/>
</dbReference>
<proteinExistence type="predicted"/>
<gene>
    <name evidence="2" type="ORF">EG19_04650</name>
</gene>
<accession>A0A062XZF2</accession>
<dbReference type="InterPro" id="IPR002611">
    <property type="entry name" value="IstB_ATP-bd"/>
</dbReference>
<dbReference type="RefSeq" id="WP_152543980.1">
    <property type="nucleotide sequence ID" value="NZ_JMFG01000020.1"/>
</dbReference>
<comment type="caution">
    <text evidence="2">The sequence shown here is derived from an EMBL/GenBank/DDBJ whole genome shotgun (WGS) entry which is preliminary data.</text>
</comment>
<dbReference type="EMBL" id="JMFG01000020">
    <property type="protein sequence ID" value="KDA53501.1"/>
    <property type="molecule type" value="Genomic_DNA"/>
</dbReference>
<dbReference type="PANTHER" id="PTHR30050">
    <property type="entry name" value="CHROMOSOMAL REPLICATION INITIATOR PROTEIN DNAA"/>
    <property type="match status" value="1"/>
</dbReference>
<evidence type="ECO:0000259" key="1">
    <source>
        <dbReference type="Pfam" id="PF01695"/>
    </source>
</evidence>
<dbReference type="GO" id="GO:0005524">
    <property type="term" value="F:ATP binding"/>
    <property type="evidence" value="ECO:0007669"/>
    <property type="project" value="InterPro"/>
</dbReference>
<feature type="domain" description="IstB-like ATP-binding" evidence="1">
    <location>
        <begin position="6"/>
        <end position="238"/>
    </location>
</feature>
<dbReference type="Pfam" id="PF01695">
    <property type="entry name" value="IstB_IS21"/>
    <property type="match status" value="1"/>
</dbReference>
<reference evidence="2 3" key="1">
    <citation type="submission" date="2014-04" db="EMBL/GenBank/DDBJ databases">
        <title>The Genome Sequence of Thermoanaerobaculum aquaticum MP-01, The First Cultivated Group 23 Acidobacterium.</title>
        <authorList>
            <person name="Stamps B.W."/>
            <person name="Losey N.A."/>
            <person name="Lawson P.A."/>
            <person name="Stevenson B.S."/>
        </authorList>
    </citation>
    <scope>NUCLEOTIDE SEQUENCE [LARGE SCALE GENOMIC DNA]</scope>
    <source>
        <strain evidence="2 3">MP-01</strain>
    </source>
</reference>
<protein>
    <recommendedName>
        <fullName evidence="1">IstB-like ATP-binding domain-containing protein</fullName>
    </recommendedName>
</protein>
<dbReference type="Proteomes" id="UP000027284">
    <property type="component" value="Unassembled WGS sequence"/>
</dbReference>
<dbReference type="GO" id="GO:0006260">
    <property type="term" value="P:DNA replication"/>
    <property type="evidence" value="ECO:0007669"/>
    <property type="project" value="TreeGrafter"/>
</dbReference>
<dbReference type="OrthoDB" id="9776217at2"/>
<sequence>MSRQVEELCELCDGTGWRVEERNGRRVGVPCGCRERRGVELALREAQIPERFRHCTLENFKLWNPNDPTLGQAKRRTQEFVEAFPLVQKGLLFMGRCGTGKTHLAVAALSELVRRHRIRGLFVSFSELVVQLQMSFDGSGPTRADILEPVLNAELLVLDELGATRPTPWVMDVLYYVLNTRYMHKRLTLCTTNYTDTANRERGEETLADRLSVPVRSRLFEMCEEVRLYGDDFREHMARQRR</sequence>
<dbReference type="Gene3D" id="3.40.50.300">
    <property type="entry name" value="P-loop containing nucleotide triphosphate hydrolases"/>
    <property type="match status" value="1"/>
</dbReference>
<keyword evidence="3" id="KW-1185">Reference proteome</keyword>
<dbReference type="SUPFAM" id="SSF52540">
    <property type="entry name" value="P-loop containing nucleoside triphosphate hydrolases"/>
    <property type="match status" value="1"/>
</dbReference>
<name>A0A062XZF2_9BACT</name>
<dbReference type="InterPro" id="IPR027417">
    <property type="entry name" value="P-loop_NTPase"/>
</dbReference>
<dbReference type="STRING" id="1312852.EG19_04650"/>
<dbReference type="AlphaFoldDB" id="A0A062XZF2"/>